<evidence type="ECO:0000256" key="1">
    <source>
        <dbReference type="SAM" id="MobiDB-lite"/>
    </source>
</evidence>
<sequence>DDISQISRQSSPDSIIEHPSQRHPSTPGTSLRRRVFLQPNNQNGGHIPALMPSNYKTPMCT</sequence>
<evidence type="ECO:0000313" key="3">
    <source>
        <dbReference type="Proteomes" id="UP001432322"/>
    </source>
</evidence>
<dbReference type="AlphaFoldDB" id="A0AAV5VD29"/>
<dbReference type="Proteomes" id="UP001432322">
    <property type="component" value="Unassembled WGS sequence"/>
</dbReference>
<accession>A0AAV5VD29</accession>
<evidence type="ECO:0000313" key="2">
    <source>
        <dbReference type="EMBL" id="GMT16641.1"/>
    </source>
</evidence>
<name>A0AAV5VD29_9BILA</name>
<comment type="caution">
    <text evidence="2">The sequence shown here is derived from an EMBL/GenBank/DDBJ whole genome shotgun (WGS) entry which is preliminary data.</text>
</comment>
<feature type="compositionally biased region" description="Polar residues" evidence="1">
    <location>
        <begin position="1"/>
        <end position="13"/>
    </location>
</feature>
<reference evidence="2" key="1">
    <citation type="submission" date="2023-10" db="EMBL/GenBank/DDBJ databases">
        <title>Genome assembly of Pristionchus species.</title>
        <authorList>
            <person name="Yoshida K."/>
            <person name="Sommer R.J."/>
        </authorList>
    </citation>
    <scope>NUCLEOTIDE SEQUENCE</scope>
    <source>
        <strain evidence="2">RS5133</strain>
    </source>
</reference>
<gene>
    <name evidence="2" type="ORF">PFISCL1PPCAC_7938</name>
</gene>
<organism evidence="2 3">
    <name type="scientific">Pristionchus fissidentatus</name>
    <dbReference type="NCBI Taxonomy" id="1538716"/>
    <lineage>
        <taxon>Eukaryota</taxon>
        <taxon>Metazoa</taxon>
        <taxon>Ecdysozoa</taxon>
        <taxon>Nematoda</taxon>
        <taxon>Chromadorea</taxon>
        <taxon>Rhabditida</taxon>
        <taxon>Rhabditina</taxon>
        <taxon>Diplogasteromorpha</taxon>
        <taxon>Diplogasteroidea</taxon>
        <taxon>Neodiplogasteridae</taxon>
        <taxon>Pristionchus</taxon>
    </lineage>
</organism>
<proteinExistence type="predicted"/>
<protein>
    <submittedName>
        <fullName evidence="2">Uncharacterized protein</fullName>
    </submittedName>
</protein>
<dbReference type="EMBL" id="BTSY01000002">
    <property type="protein sequence ID" value="GMT16641.1"/>
    <property type="molecule type" value="Genomic_DNA"/>
</dbReference>
<keyword evidence="3" id="KW-1185">Reference proteome</keyword>
<feature type="region of interest" description="Disordered" evidence="1">
    <location>
        <begin position="1"/>
        <end position="61"/>
    </location>
</feature>
<feature type="non-terminal residue" evidence="2">
    <location>
        <position position="1"/>
    </location>
</feature>